<sequence length="69" mass="7512">MAGRHSLHTEFLGIYITPEAKADLVQASKESGMSLSWHVRECLKAHYGKRDGGPAPTKPVALMPRPRGA</sequence>
<dbReference type="CDD" id="cd21631">
    <property type="entry name" value="RHH_CopG_NikR-like"/>
    <property type="match status" value="1"/>
</dbReference>
<dbReference type="EMBL" id="JAMD01000001">
    <property type="protein sequence ID" value="KEJ98274.1"/>
    <property type="molecule type" value="Genomic_DNA"/>
</dbReference>
<name>A0A073J8I3_9RHOB</name>
<comment type="caution">
    <text evidence="2">The sequence shown here is derived from an EMBL/GenBank/DDBJ whole genome shotgun (WGS) entry which is preliminary data.</text>
</comment>
<dbReference type="Proteomes" id="UP000027746">
    <property type="component" value="Unassembled WGS sequence"/>
</dbReference>
<protein>
    <recommendedName>
        <fullName evidence="4">Ribbon-helix-helix protein CopG domain-containing protein</fullName>
    </recommendedName>
</protein>
<evidence type="ECO:0000313" key="3">
    <source>
        <dbReference type="Proteomes" id="UP000027746"/>
    </source>
</evidence>
<dbReference type="AlphaFoldDB" id="A0A073J8I3"/>
<gene>
    <name evidence="2" type="ORF">SUH3_04570</name>
</gene>
<evidence type="ECO:0000256" key="1">
    <source>
        <dbReference type="SAM" id="MobiDB-lite"/>
    </source>
</evidence>
<keyword evidence="3" id="KW-1185">Reference proteome</keyword>
<organism evidence="2 3">
    <name type="scientific">Pseudosulfitobacter pseudonitzschiae</name>
    <dbReference type="NCBI Taxonomy" id="1402135"/>
    <lineage>
        <taxon>Bacteria</taxon>
        <taxon>Pseudomonadati</taxon>
        <taxon>Pseudomonadota</taxon>
        <taxon>Alphaproteobacteria</taxon>
        <taxon>Rhodobacterales</taxon>
        <taxon>Roseobacteraceae</taxon>
        <taxon>Pseudosulfitobacter</taxon>
    </lineage>
</organism>
<dbReference type="RefSeq" id="WP_037921868.1">
    <property type="nucleotide sequence ID" value="NZ_WKFG01000017.1"/>
</dbReference>
<accession>A0A073J8I3</accession>
<reference evidence="2 3" key="1">
    <citation type="submission" date="2014-01" db="EMBL/GenBank/DDBJ databases">
        <title>Sulfitobacter sp. H3 (MCCC 1A00686) Genome Sequencing.</title>
        <authorList>
            <person name="Lai Q."/>
            <person name="Hong Z."/>
        </authorList>
    </citation>
    <scope>NUCLEOTIDE SEQUENCE [LARGE SCALE GENOMIC DNA]</scope>
    <source>
        <strain evidence="2 3">H3</strain>
    </source>
</reference>
<evidence type="ECO:0008006" key="4">
    <source>
        <dbReference type="Google" id="ProtNLM"/>
    </source>
</evidence>
<feature type="region of interest" description="Disordered" evidence="1">
    <location>
        <begin position="47"/>
        <end position="69"/>
    </location>
</feature>
<proteinExistence type="predicted"/>
<evidence type="ECO:0000313" key="2">
    <source>
        <dbReference type="EMBL" id="KEJ98274.1"/>
    </source>
</evidence>